<organism evidence="1 2">
    <name type="scientific">Deinococcus oregonensis</name>
    <dbReference type="NCBI Taxonomy" id="1805970"/>
    <lineage>
        <taxon>Bacteria</taxon>
        <taxon>Thermotogati</taxon>
        <taxon>Deinococcota</taxon>
        <taxon>Deinococci</taxon>
        <taxon>Deinococcales</taxon>
        <taxon>Deinococcaceae</taxon>
        <taxon>Deinococcus</taxon>
    </lineage>
</organism>
<reference evidence="1 2" key="1">
    <citation type="submission" date="2024-09" db="EMBL/GenBank/DDBJ databases">
        <authorList>
            <person name="Sun Q."/>
            <person name="Mori K."/>
        </authorList>
    </citation>
    <scope>NUCLEOTIDE SEQUENCE [LARGE SCALE GENOMIC DNA]</scope>
    <source>
        <strain evidence="1 2">JCM 13503</strain>
    </source>
</reference>
<protein>
    <recommendedName>
        <fullName evidence="3">FPG-type domain-containing protein</fullName>
    </recommendedName>
</protein>
<dbReference type="EMBL" id="JBHLYR010000008">
    <property type="protein sequence ID" value="MFB9990633.1"/>
    <property type="molecule type" value="Genomic_DNA"/>
</dbReference>
<dbReference type="RefSeq" id="WP_380004745.1">
    <property type="nucleotide sequence ID" value="NZ_JBHLYR010000008.1"/>
</dbReference>
<evidence type="ECO:0000313" key="2">
    <source>
        <dbReference type="Proteomes" id="UP001589733"/>
    </source>
</evidence>
<gene>
    <name evidence="1" type="ORF">ACFFLM_01340</name>
</gene>
<evidence type="ECO:0008006" key="3">
    <source>
        <dbReference type="Google" id="ProtNLM"/>
    </source>
</evidence>
<sequence>MKRALRKNLGEDEAEALSVSLPVSGRGYAHVCPKCGQALTLHDLRDGDQAYWCHACNVGHRASDPPARAFKPLPQAG</sequence>
<keyword evidence="2" id="KW-1185">Reference proteome</keyword>
<name>A0ABV6AT05_9DEIO</name>
<proteinExistence type="predicted"/>
<evidence type="ECO:0000313" key="1">
    <source>
        <dbReference type="EMBL" id="MFB9990633.1"/>
    </source>
</evidence>
<dbReference type="Proteomes" id="UP001589733">
    <property type="component" value="Unassembled WGS sequence"/>
</dbReference>
<accession>A0ABV6AT05</accession>
<comment type="caution">
    <text evidence="1">The sequence shown here is derived from an EMBL/GenBank/DDBJ whole genome shotgun (WGS) entry which is preliminary data.</text>
</comment>